<feature type="domain" description="PLD phosphodiesterase" evidence="1">
    <location>
        <begin position="131"/>
        <end position="159"/>
    </location>
</feature>
<dbReference type="Proteomes" id="UP000694844">
    <property type="component" value="Chromosome 5"/>
</dbReference>
<dbReference type="GO" id="GO:0061630">
    <property type="term" value="F:ubiquitin protein ligase activity"/>
    <property type="evidence" value="ECO:0007669"/>
    <property type="project" value="TreeGrafter"/>
</dbReference>
<organism evidence="2 3">
    <name type="scientific">Crassostrea virginica</name>
    <name type="common">Eastern oyster</name>
    <dbReference type="NCBI Taxonomy" id="6565"/>
    <lineage>
        <taxon>Eukaryota</taxon>
        <taxon>Metazoa</taxon>
        <taxon>Spiralia</taxon>
        <taxon>Lophotrochozoa</taxon>
        <taxon>Mollusca</taxon>
        <taxon>Bivalvia</taxon>
        <taxon>Autobranchia</taxon>
        <taxon>Pteriomorphia</taxon>
        <taxon>Ostreida</taxon>
        <taxon>Ostreoidea</taxon>
        <taxon>Ostreidae</taxon>
        <taxon>Crassostrea</taxon>
    </lineage>
</organism>
<dbReference type="GeneID" id="111132707"/>
<evidence type="ECO:0000259" key="1">
    <source>
        <dbReference type="PROSITE" id="PS50035"/>
    </source>
</evidence>
<dbReference type="KEGG" id="cvn:111132707"/>
<dbReference type="GO" id="GO:0043161">
    <property type="term" value="P:proteasome-mediated ubiquitin-dependent protein catabolic process"/>
    <property type="evidence" value="ECO:0007669"/>
    <property type="project" value="TreeGrafter"/>
</dbReference>
<dbReference type="PANTHER" id="PTHR24104">
    <property type="entry name" value="E3 UBIQUITIN-PROTEIN LIGASE NHLRC1-RELATED"/>
    <property type="match status" value="1"/>
</dbReference>
<proteinExistence type="predicted"/>
<dbReference type="InterPro" id="IPR001736">
    <property type="entry name" value="PLipase_D/transphosphatidylase"/>
</dbReference>
<keyword evidence="2" id="KW-1185">Reference proteome</keyword>
<evidence type="ECO:0000313" key="2">
    <source>
        <dbReference type="Proteomes" id="UP000694844"/>
    </source>
</evidence>
<name>A0A8B8E9A4_CRAVI</name>
<dbReference type="AlphaFoldDB" id="A0A8B8E9A4"/>
<dbReference type="PANTHER" id="PTHR24104:SF48">
    <property type="entry name" value="PROTEIN WECH"/>
    <property type="match status" value="1"/>
</dbReference>
<sequence>MTNHEEAKVSRYNTVGKEIQNIRRDNQGEELYSDPHYIAENINGDICTSDYDKQAVVVVNKSGQHTFSYTGQESEFYLWGICTDLFGNILVCDSFGESIHLLDQNGGFQSFVHVHSQQSGFLSSIFSLDQHENIKHPRGVCVDDENNLYVGQFNINRVKVYKYIQ</sequence>
<dbReference type="InterPro" id="IPR050952">
    <property type="entry name" value="TRIM-NHL_E3_ligases"/>
</dbReference>
<dbReference type="SUPFAM" id="SSF101898">
    <property type="entry name" value="NHL repeat"/>
    <property type="match status" value="1"/>
</dbReference>
<reference evidence="3" key="1">
    <citation type="submission" date="2025-08" db="UniProtKB">
        <authorList>
            <consortium name="RefSeq"/>
        </authorList>
    </citation>
    <scope>IDENTIFICATION</scope>
    <source>
        <tissue evidence="3">Whole sample</tissue>
    </source>
</reference>
<dbReference type="OrthoDB" id="6079461at2759"/>
<dbReference type="RefSeq" id="XP_022336239.1">
    <property type="nucleotide sequence ID" value="XM_022480531.1"/>
</dbReference>
<dbReference type="InterPro" id="IPR011042">
    <property type="entry name" value="6-blade_b-propeller_TolB-like"/>
</dbReference>
<accession>A0A8B8E9A4</accession>
<evidence type="ECO:0000313" key="3">
    <source>
        <dbReference type="RefSeq" id="XP_022336239.1"/>
    </source>
</evidence>
<gene>
    <name evidence="3" type="primary">LOC111132707</name>
</gene>
<dbReference type="PROSITE" id="PS50035">
    <property type="entry name" value="PLD"/>
    <property type="match status" value="1"/>
</dbReference>
<dbReference type="GO" id="GO:0000209">
    <property type="term" value="P:protein polyubiquitination"/>
    <property type="evidence" value="ECO:0007669"/>
    <property type="project" value="TreeGrafter"/>
</dbReference>
<protein>
    <submittedName>
        <fullName evidence="3">RING finger protein nhl-1-like</fullName>
    </submittedName>
</protein>
<dbReference type="Gene3D" id="2.120.10.30">
    <property type="entry name" value="TolB, C-terminal domain"/>
    <property type="match status" value="1"/>
</dbReference>